<protein>
    <submittedName>
        <fullName evidence="2">Uncharacterized protein</fullName>
    </submittedName>
</protein>
<dbReference type="EMBL" id="MAUJ01000003">
    <property type="protein sequence ID" value="OCQ21158.1"/>
    <property type="molecule type" value="Genomic_DNA"/>
</dbReference>
<proteinExistence type="predicted"/>
<accession>A0A1C0TQC1</accession>
<dbReference type="AlphaFoldDB" id="A0A1C0TQC1"/>
<name>A0A1C0TQC1_9GAMM</name>
<evidence type="ECO:0000256" key="1">
    <source>
        <dbReference type="SAM" id="Phobius"/>
    </source>
</evidence>
<keyword evidence="1" id="KW-1133">Transmembrane helix</keyword>
<organism evidence="2 3">
    <name type="scientific">Pseudoalteromonas luteoviolacea</name>
    <dbReference type="NCBI Taxonomy" id="43657"/>
    <lineage>
        <taxon>Bacteria</taxon>
        <taxon>Pseudomonadati</taxon>
        <taxon>Pseudomonadota</taxon>
        <taxon>Gammaproteobacteria</taxon>
        <taxon>Alteromonadales</taxon>
        <taxon>Pseudoalteromonadaceae</taxon>
        <taxon>Pseudoalteromonas</taxon>
    </lineage>
</organism>
<keyword evidence="1" id="KW-0472">Membrane</keyword>
<keyword evidence="1" id="KW-0812">Transmembrane</keyword>
<evidence type="ECO:0000313" key="2">
    <source>
        <dbReference type="EMBL" id="OCQ21158.1"/>
    </source>
</evidence>
<dbReference type="Proteomes" id="UP000093366">
    <property type="component" value="Unassembled WGS sequence"/>
</dbReference>
<reference evidence="3" key="1">
    <citation type="submission" date="2016-07" db="EMBL/GenBank/DDBJ databases">
        <authorList>
            <person name="Florea S."/>
            <person name="Webb J.S."/>
            <person name="Jaromczyk J."/>
            <person name="Schardl C.L."/>
        </authorList>
    </citation>
    <scope>NUCLEOTIDE SEQUENCE [LARGE SCALE GENOMIC DNA]</scope>
    <source>
        <strain evidence="3">IPB1</strain>
    </source>
</reference>
<sequence>MIRCPICREPSGLNTEREVCRECVKKAVNREGRKVKFYNEGMGGGYFMECQETGKRSEDPVCYISNVKCVAGERRRFGGIRVETYESWNKTYRYSHVEPSQFVQPSLFYKLKNGITSFTNYLKSTFKHQILELLVLIFVAPVLFMFLIRLVFY</sequence>
<evidence type="ECO:0000313" key="3">
    <source>
        <dbReference type="Proteomes" id="UP000093366"/>
    </source>
</evidence>
<feature type="transmembrane region" description="Helical" evidence="1">
    <location>
        <begin position="130"/>
        <end position="152"/>
    </location>
</feature>
<comment type="caution">
    <text evidence="2">The sequence shown here is derived from an EMBL/GenBank/DDBJ whole genome shotgun (WGS) entry which is preliminary data.</text>
</comment>
<gene>
    <name evidence="2" type="ORF">A7985_11020</name>
</gene>